<gene>
    <name evidence="3" type="ORF">MNBD_GAMMA04-1419</name>
</gene>
<proteinExistence type="predicted"/>
<dbReference type="Gene3D" id="3.30.70.270">
    <property type="match status" value="1"/>
</dbReference>
<keyword evidence="1" id="KW-0812">Transmembrane</keyword>
<keyword evidence="1" id="KW-0472">Membrane</keyword>
<evidence type="ECO:0000259" key="2">
    <source>
        <dbReference type="PROSITE" id="PS50887"/>
    </source>
</evidence>
<feature type="transmembrane region" description="Helical" evidence="1">
    <location>
        <begin position="19"/>
        <end position="41"/>
    </location>
</feature>
<dbReference type="SMART" id="SM00267">
    <property type="entry name" value="GGDEF"/>
    <property type="match status" value="1"/>
</dbReference>
<dbReference type="InterPro" id="IPR029787">
    <property type="entry name" value="Nucleotide_cyclase"/>
</dbReference>
<name>A0A3B0W5S7_9ZZZZ</name>
<dbReference type="InterPro" id="IPR050469">
    <property type="entry name" value="Diguanylate_Cyclase"/>
</dbReference>
<dbReference type="Pfam" id="PF00990">
    <property type="entry name" value="GGDEF"/>
    <property type="match status" value="1"/>
</dbReference>
<protein>
    <submittedName>
        <fullName evidence="3">Diguanylate cyclase/phosphodiesterase (GGDEF &amp; EAL domains) with PAS/PAC sensor(S)</fullName>
    </submittedName>
</protein>
<dbReference type="EMBL" id="UOFB01000117">
    <property type="protein sequence ID" value="VAW46087.1"/>
    <property type="molecule type" value="Genomic_DNA"/>
</dbReference>
<dbReference type="CDD" id="cd01949">
    <property type="entry name" value="GGDEF"/>
    <property type="match status" value="1"/>
</dbReference>
<reference evidence="3" key="1">
    <citation type="submission" date="2018-06" db="EMBL/GenBank/DDBJ databases">
        <authorList>
            <person name="Zhirakovskaya E."/>
        </authorList>
    </citation>
    <scope>NUCLEOTIDE SEQUENCE</scope>
</reference>
<dbReference type="SUPFAM" id="SSF55073">
    <property type="entry name" value="Nucleotide cyclase"/>
    <property type="match status" value="1"/>
</dbReference>
<dbReference type="InterPro" id="IPR043128">
    <property type="entry name" value="Rev_trsase/Diguanyl_cyclase"/>
</dbReference>
<dbReference type="PANTHER" id="PTHR45138:SF9">
    <property type="entry name" value="DIGUANYLATE CYCLASE DGCM-RELATED"/>
    <property type="match status" value="1"/>
</dbReference>
<accession>A0A3B0W5S7</accession>
<dbReference type="AlphaFoldDB" id="A0A3B0W5S7"/>
<evidence type="ECO:0000256" key="1">
    <source>
        <dbReference type="SAM" id="Phobius"/>
    </source>
</evidence>
<keyword evidence="1" id="KW-1133">Transmembrane helix</keyword>
<dbReference type="PROSITE" id="PS50887">
    <property type="entry name" value="GGDEF"/>
    <property type="match status" value="1"/>
</dbReference>
<feature type="domain" description="GGDEF" evidence="2">
    <location>
        <begin position="285"/>
        <end position="419"/>
    </location>
</feature>
<evidence type="ECO:0000313" key="3">
    <source>
        <dbReference type="EMBL" id="VAW46087.1"/>
    </source>
</evidence>
<organism evidence="3">
    <name type="scientific">hydrothermal vent metagenome</name>
    <dbReference type="NCBI Taxonomy" id="652676"/>
    <lineage>
        <taxon>unclassified sequences</taxon>
        <taxon>metagenomes</taxon>
        <taxon>ecological metagenomes</taxon>
    </lineage>
</organism>
<dbReference type="InterPro" id="IPR000160">
    <property type="entry name" value="GGDEF_dom"/>
</dbReference>
<dbReference type="PANTHER" id="PTHR45138">
    <property type="entry name" value="REGULATORY COMPONENTS OF SENSORY TRANSDUCTION SYSTEM"/>
    <property type="match status" value="1"/>
</dbReference>
<dbReference type="NCBIfam" id="TIGR00254">
    <property type="entry name" value="GGDEF"/>
    <property type="match status" value="1"/>
</dbReference>
<feature type="transmembrane region" description="Helical" evidence="1">
    <location>
        <begin position="194"/>
        <end position="216"/>
    </location>
</feature>
<sequence>MVKIITEIRQLKRNMTIRYMIAITLVVLFSIAAFLSMDVVVKGMDKNTYLVNMSGKQRLLSQYVALDAYRLYSSKHIQLYDEELELIKERLRRNLAEMTEINDLFSQSIEGEKTTTLSLPLSRMYVDELNLKFRVQQYLALVRLVLDLPDYGQKKIILDIERFSNGLLEDLDKIVLQLQKEGGDRLQKIKDTKFFLLLLTLLVLALEVLFIFIPMVNRIVFLTQKKAVALEDLERQVTLRTRHLEKLNKKLDQLAHHDALTGLRNRLDLEANIEKVIVASEKNKTEFAVLMLDMDWFKSVNDQYGHDVGDFVLRELAQILTQSVREGDHVYRAGGEEFVVLLNRLSYKNAKQKAENIRQAVAEHVFSANGVRLHKTLSGGLYHSSLVNVSGVKELLKLTDSALYAAKHAGRNKIIEVREDMLSGLSAFNSVHCQIVFSDLQFDQILALDEDVLKLTGYGGEDFRSGKIKFIDLLLSQDRNILKKITLNSSKESPFVSPIRLHHQNGREVPVRLEAYTSYQHKTLEVIVNLEGYMPKSLEHTIS</sequence>
<dbReference type="FunFam" id="3.30.70.270:FF:000001">
    <property type="entry name" value="Diguanylate cyclase domain protein"/>
    <property type="match status" value="1"/>
</dbReference>
<dbReference type="GO" id="GO:0052621">
    <property type="term" value="F:diguanylate cyclase activity"/>
    <property type="evidence" value="ECO:0007669"/>
    <property type="project" value="TreeGrafter"/>
</dbReference>